<dbReference type="EMBL" id="JARAOO010000012">
    <property type="protein sequence ID" value="KAJ7947519.1"/>
    <property type="molecule type" value="Genomic_DNA"/>
</dbReference>
<dbReference type="InterPro" id="IPR011004">
    <property type="entry name" value="Trimer_LpxA-like_sf"/>
</dbReference>
<name>A0AAD7PAC9_QUISA</name>
<organism evidence="2 3">
    <name type="scientific">Quillaja saponaria</name>
    <name type="common">Soap bark tree</name>
    <dbReference type="NCBI Taxonomy" id="32244"/>
    <lineage>
        <taxon>Eukaryota</taxon>
        <taxon>Viridiplantae</taxon>
        <taxon>Streptophyta</taxon>
        <taxon>Embryophyta</taxon>
        <taxon>Tracheophyta</taxon>
        <taxon>Spermatophyta</taxon>
        <taxon>Magnoliopsida</taxon>
        <taxon>eudicotyledons</taxon>
        <taxon>Gunneridae</taxon>
        <taxon>Pentapetalae</taxon>
        <taxon>rosids</taxon>
        <taxon>fabids</taxon>
        <taxon>Fabales</taxon>
        <taxon>Quillajaceae</taxon>
        <taxon>Quillaja</taxon>
    </lineage>
</organism>
<keyword evidence="1" id="KW-0472">Membrane</keyword>
<dbReference type="PANTHER" id="PTHR42841">
    <property type="entry name" value="AMINE OXIDASE"/>
    <property type="match status" value="1"/>
</dbReference>
<comment type="caution">
    <text evidence="2">The sequence shown here is derived from an EMBL/GenBank/DDBJ whole genome shotgun (WGS) entry which is preliminary data.</text>
</comment>
<feature type="transmembrane region" description="Helical" evidence="1">
    <location>
        <begin position="111"/>
        <end position="131"/>
    </location>
</feature>
<proteinExistence type="predicted"/>
<sequence>MMRKPVTLHLTAPDPGTRMSSHILTLERFILTKTSLRKKAEGQEFNPYIRCHEVDVIRATSCSQSSSIDHGRSLIYEICQHLRNGEPIPESWRIFLEQSDVKDAKKLPLHWLLPIFWVLSGVLGAIMCVIAKRFLVGKKKEGETVLTWSNNVFLDTIWQALRTLVGDYFMEMTSGSILFVVWMKLMGADVDSKCEAYVDSMGALLNPEMVKIEKGGCIGREALLFGHTYEEEGGKVKFGQIKIGEEGYIGSRAVAMPGVRVESGGNLSALSLAMKEEIIR</sequence>
<protein>
    <submittedName>
        <fullName evidence="2">AMP-dependent synthetase/ligase</fullName>
    </submittedName>
</protein>
<evidence type="ECO:0000313" key="2">
    <source>
        <dbReference type="EMBL" id="KAJ7947519.1"/>
    </source>
</evidence>
<accession>A0AAD7PAC9</accession>
<dbReference type="AlphaFoldDB" id="A0AAD7PAC9"/>
<keyword evidence="3" id="KW-1185">Reference proteome</keyword>
<dbReference type="KEGG" id="qsa:O6P43_028124"/>
<gene>
    <name evidence="2" type="ORF">O6P43_028124</name>
</gene>
<dbReference type="Gene3D" id="2.40.180.10">
    <property type="entry name" value="Catalase core domain"/>
    <property type="match status" value="1"/>
</dbReference>
<evidence type="ECO:0000313" key="3">
    <source>
        <dbReference type="Proteomes" id="UP001163823"/>
    </source>
</evidence>
<reference evidence="2" key="1">
    <citation type="journal article" date="2023" name="Science">
        <title>Elucidation of the pathway for biosynthesis of saponin adjuvants from the soapbark tree.</title>
        <authorList>
            <person name="Reed J."/>
            <person name="Orme A."/>
            <person name="El-Demerdash A."/>
            <person name="Owen C."/>
            <person name="Martin L.B.B."/>
            <person name="Misra R.C."/>
            <person name="Kikuchi S."/>
            <person name="Rejzek M."/>
            <person name="Martin A.C."/>
            <person name="Harkess A."/>
            <person name="Leebens-Mack J."/>
            <person name="Louveau T."/>
            <person name="Stephenson M.J."/>
            <person name="Osbourn A."/>
        </authorList>
    </citation>
    <scope>NUCLEOTIDE SEQUENCE</scope>
    <source>
        <strain evidence="2">S10</strain>
    </source>
</reference>
<evidence type="ECO:0000256" key="1">
    <source>
        <dbReference type="SAM" id="Phobius"/>
    </source>
</evidence>
<keyword evidence="1" id="KW-1133">Transmembrane helix</keyword>
<keyword evidence="1" id="KW-0812">Transmembrane</keyword>
<dbReference type="SUPFAM" id="SSF51161">
    <property type="entry name" value="Trimeric LpxA-like enzymes"/>
    <property type="match status" value="1"/>
</dbReference>
<dbReference type="Proteomes" id="UP001163823">
    <property type="component" value="Chromosome 12"/>
</dbReference>